<feature type="transmembrane region" description="Helical" evidence="2">
    <location>
        <begin position="35"/>
        <end position="57"/>
    </location>
</feature>
<gene>
    <name evidence="4" type="ORF">SAMN04488009_0747</name>
</gene>
<keyword evidence="2" id="KW-1133">Transmembrane helix</keyword>
<protein>
    <submittedName>
        <fullName evidence="4">BlaR1 peptidase M56</fullName>
    </submittedName>
</protein>
<dbReference type="PANTHER" id="PTHR34978:SF3">
    <property type="entry name" value="SLR0241 PROTEIN"/>
    <property type="match status" value="1"/>
</dbReference>
<dbReference type="RefSeq" id="WP_089259192.1">
    <property type="nucleotide sequence ID" value="NZ_FZNV01000001.1"/>
</dbReference>
<keyword evidence="2" id="KW-0812">Transmembrane</keyword>
<comment type="caution">
    <text evidence="4">The sequence shown here is derived from an EMBL/GenBank/DDBJ whole genome shotgun (WGS) entry which is preliminary data.</text>
</comment>
<feature type="region of interest" description="Disordered" evidence="1">
    <location>
        <begin position="729"/>
        <end position="750"/>
    </location>
</feature>
<dbReference type="Pfam" id="PF05569">
    <property type="entry name" value="Peptidase_M56"/>
    <property type="match status" value="1"/>
</dbReference>
<evidence type="ECO:0000259" key="3">
    <source>
        <dbReference type="Pfam" id="PF05569"/>
    </source>
</evidence>
<feature type="transmembrane region" description="Helical" evidence="2">
    <location>
        <begin position="127"/>
        <end position="146"/>
    </location>
</feature>
<reference evidence="4 5" key="1">
    <citation type="submission" date="2017-06" db="EMBL/GenBank/DDBJ databases">
        <authorList>
            <person name="Varghese N."/>
            <person name="Submissions S."/>
        </authorList>
    </citation>
    <scope>NUCLEOTIDE SEQUENCE [LARGE SCALE GENOMIC DNA]</scope>
    <source>
        <strain evidence="4 5">DSM 19840</strain>
    </source>
</reference>
<keyword evidence="5" id="KW-1185">Reference proteome</keyword>
<feature type="transmembrane region" description="Helical" evidence="2">
    <location>
        <begin position="6"/>
        <end position="23"/>
    </location>
</feature>
<feature type="transmembrane region" description="Helical" evidence="2">
    <location>
        <begin position="177"/>
        <end position="196"/>
    </location>
</feature>
<evidence type="ECO:0000256" key="1">
    <source>
        <dbReference type="SAM" id="MobiDB-lite"/>
    </source>
</evidence>
<keyword evidence="2" id="KW-0472">Membrane</keyword>
<dbReference type="PANTHER" id="PTHR34978">
    <property type="entry name" value="POSSIBLE SENSOR-TRANSDUCER PROTEIN BLAR"/>
    <property type="match status" value="1"/>
</dbReference>
<evidence type="ECO:0000256" key="2">
    <source>
        <dbReference type="SAM" id="Phobius"/>
    </source>
</evidence>
<name>A0ABY1SE58_9FLAO</name>
<sequence length="927" mass="105416">MIAFLIKSAACMAIFLAFYKLFLEKESMHFFKRYFLLAAIACSFVIPAIVFTEVIYIEPISNSFTPTEDYSLETYHAPSIASIDYTYWSLLTIYVLGVLFFSLKFFKNLYQIKKTIQNNPKQQTNSIIKVLLSLQIVPHTFFNYIFLNKQKFEANEIPPAVLLHEETHAKQKHSIDILVLEILQIVCWFNPLIYLFKKSIKLNHEFLADSAVLNNGLEKSDYQKILLAFSSNAVEPQLANAINYSSIKKRFTVMKKETSRKGIVLRSTFLLPILAILLLSFSETKTEFKELKKLEGFKTSANLKDFTRTVEVAGLVIDSKTLSPISHAKLYDKFGNLISTTDSKGYYNIEFDNLESGEIMFEYLISKNGYKQVYQKEHWGNLNGKIASCIIIGLKENKSNAPEFSDLYTNIQDLSYESVYANFVKTERQFEFNKKIERAKKDNQDIVIEIDDNLFLVSDTGWIKVNSKNDVIAIDNKKFIPVSLVNKVLKRSDIKGMTPLNSLNNASFALFTSLENFLNHQNGQFSNSDFKKYNTLAKKYNAIPIEKRIIPLKDLKILETIYRSLSAEQKAQALPFPECLPKHGQQKSTKEITININDKGALLVNGYNVELKDLSNFLARYNTNIAMEERKKTISSYIVITPKSPKGIIKKVEKILSDYGVATIDILGNNDPSSSNQQKNASTKQVSQYNALAKKYNKMLGKNGNVRILKSDVDQMTYIYGIMSDKQKESAQPFPDFPEPPPAPEAPEEPKAPKVLKEEKGNIPLPPPPPAPKSPLDFVVEMAKKGATFMYEGDNISSDKAIDLMKNNKELNIDSRTKNGEQVIKITKDPILISIGQEASTNKNVNTYIKERNKLLNYIKVNNIDYPVGYLALSKLEQTEFNKIQQAMFQAYMYLSENEKQSAPKILPPPPSAKMYKLEDGKVVKKV</sequence>
<proteinExistence type="predicted"/>
<organism evidence="4 5">
    <name type="scientific">Maribacter sedimenticola</name>
    <dbReference type="NCBI Taxonomy" id="228956"/>
    <lineage>
        <taxon>Bacteria</taxon>
        <taxon>Pseudomonadati</taxon>
        <taxon>Bacteroidota</taxon>
        <taxon>Flavobacteriia</taxon>
        <taxon>Flavobacteriales</taxon>
        <taxon>Flavobacteriaceae</taxon>
        <taxon>Maribacter</taxon>
    </lineage>
</organism>
<dbReference type="EMBL" id="FZNV01000001">
    <property type="protein sequence ID" value="SNR28147.1"/>
    <property type="molecule type" value="Genomic_DNA"/>
</dbReference>
<dbReference type="InterPro" id="IPR008756">
    <property type="entry name" value="Peptidase_M56"/>
</dbReference>
<evidence type="ECO:0000313" key="5">
    <source>
        <dbReference type="Proteomes" id="UP000198337"/>
    </source>
</evidence>
<feature type="domain" description="Peptidase M56" evidence="3">
    <location>
        <begin position="143"/>
        <end position="252"/>
    </location>
</feature>
<feature type="transmembrane region" description="Helical" evidence="2">
    <location>
        <begin position="85"/>
        <end position="106"/>
    </location>
</feature>
<feature type="transmembrane region" description="Helical" evidence="2">
    <location>
        <begin position="263"/>
        <end position="281"/>
    </location>
</feature>
<feature type="compositionally biased region" description="Pro residues" evidence="1">
    <location>
        <begin position="735"/>
        <end position="745"/>
    </location>
</feature>
<accession>A0ABY1SE58</accession>
<dbReference type="Proteomes" id="UP000198337">
    <property type="component" value="Unassembled WGS sequence"/>
</dbReference>
<dbReference type="CDD" id="cd07341">
    <property type="entry name" value="M56_BlaR1_MecR1_like"/>
    <property type="match status" value="1"/>
</dbReference>
<evidence type="ECO:0000313" key="4">
    <source>
        <dbReference type="EMBL" id="SNR28147.1"/>
    </source>
</evidence>
<dbReference type="InterPro" id="IPR052173">
    <property type="entry name" value="Beta-lactam_resp_regulator"/>
</dbReference>